<organism evidence="4 5">
    <name type="scientific">Streptococcus hyointestinalis</name>
    <dbReference type="NCBI Taxonomy" id="1337"/>
    <lineage>
        <taxon>Bacteria</taxon>
        <taxon>Bacillati</taxon>
        <taxon>Bacillota</taxon>
        <taxon>Bacilli</taxon>
        <taxon>Lactobacillales</taxon>
        <taxon>Streptococcaceae</taxon>
        <taxon>Streptococcus</taxon>
    </lineage>
</organism>
<sequence>MAKRHTETKTYLKDALACLLLEKRFEDITVSDLTQTAGINRGTFYLHFTDKYDMMEQFKCDILDDMFALLKCNFNDELQTRQVLEQGLDYLKQHFDFIYAVSKSSYINFPQTIKDFSHHYLLQMNHYDRGQITEHYHIPADYAMEVHLAIIESIISHWVANGGKESPKEVTNIILQALRLY</sequence>
<proteinExistence type="predicted"/>
<feature type="DNA-binding region" description="H-T-H motif" evidence="2">
    <location>
        <begin position="29"/>
        <end position="48"/>
    </location>
</feature>
<reference evidence="4 5" key="1">
    <citation type="submission" date="2018-06" db="EMBL/GenBank/DDBJ databases">
        <authorList>
            <consortium name="Pathogen Informatics"/>
            <person name="Doyle S."/>
        </authorList>
    </citation>
    <scope>NUCLEOTIDE SEQUENCE [LARGE SCALE GENOMIC DNA]</scope>
    <source>
        <strain evidence="4 5">NCTC12224</strain>
    </source>
</reference>
<dbReference type="GO" id="GO:0003677">
    <property type="term" value="F:DNA binding"/>
    <property type="evidence" value="ECO:0007669"/>
    <property type="project" value="UniProtKB-UniRule"/>
</dbReference>
<keyword evidence="1 2" id="KW-0238">DNA-binding</keyword>
<evidence type="ECO:0000313" key="5">
    <source>
        <dbReference type="Proteomes" id="UP000254924"/>
    </source>
</evidence>
<dbReference type="PANTHER" id="PTHR43479">
    <property type="entry name" value="ACREF/ENVCD OPERON REPRESSOR-RELATED"/>
    <property type="match status" value="1"/>
</dbReference>
<dbReference type="AlphaFoldDB" id="A0A380K9U4"/>
<accession>A0A380K9U4</accession>
<dbReference type="InterPro" id="IPR050624">
    <property type="entry name" value="HTH-type_Tx_Regulator"/>
</dbReference>
<dbReference type="PROSITE" id="PS50977">
    <property type="entry name" value="HTH_TETR_2"/>
    <property type="match status" value="1"/>
</dbReference>
<dbReference type="InterPro" id="IPR001647">
    <property type="entry name" value="HTH_TetR"/>
</dbReference>
<dbReference type="Proteomes" id="UP000254924">
    <property type="component" value="Unassembled WGS sequence"/>
</dbReference>
<feature type="domain" description="HTH tetR-type" evidence="3">
    <location>
        <begin position="6"/>
        <end position="66"/>
    </location>
</feature>
<dbReference type="OrthoDB" id="9810250at2"/>
<evidence type="ECO:0000256" key="2">
    <source>
        <dbReference type="PROSITE-ProRule" id="PRU00335"/>
    </source>
</evidence>
<evidence type="ECO:0000256" key="1">
    <source>
        <dbReference type="ARBA" id="ARBA00023125"/>
    </source>
</evidence>
<dbReference type="EMBL" id="UHFN01000007">
    <property type="protein sequence ID" value="SUN61688.1"/>
    <property type="molecule type" value="Genomic_DNA"/>
</dbReference>
<evidence type="ECO:0000259" key="3">
    <source>
        <dbReference type="PROSITE" id="PS50977"/>
    </source>
</evidence>
<dbReference type="Pfam" id="PF00440">
    <property type="entry name" value="TetR_N"/>
    <property type="match status" value="1"/>
</dbReference>
<gene>
    <name evidence="4" type="primary">kstR2</name>
    <name evidence="4" type="ORF">NCTC12224_01560</name>
</gene>
<evidence type="ECO:0000313" key="4">
    <source>
        <dbReference type="EMBL" id="SUN61688.1"/>
    </source>
</evidence>
<dbReference type="Pfam" id="PF14278">
    <property type="entry name" value="TetR_C_8"/>
    <property type="match status" value="1"/>
</dbReference>
<dbReference type="InterPro" id="IPR039532">
    <property type="entry name" value="TetR_C_Firmicutes"/>
</dbReference>
<keyword evidence="5" id="KW-1185">Reference proteome</keyword>
<dbReference type="Gene3D" id="1.10.357.10">
    <property type="entry name" value="Tetracycline Repressor, domain 2"/>
    <property type="match status" value="1"/>
</dbReference>
<dbReference type="SUPFAM" id="SSF46689">
    <property type="entry name" value="Homeodomain-like"/>
    <property type="match status" value="1"/>
</dbReference>
<name>A0A380K9U4_9STRE</name>
<dbReference type="PANTHER" id="PTHR43479:SF7">
    <property type="entry name" value="TETR-FAMILY TRANSCRIPTIONAL REGULATOR"/>
    <property type="match status" value="1"/>
</dbReference>
<dbReference type="InterPro" id="IPR009057">
    <property type="entry name" value="Homeodomain-like_sf"/>
</dbReference>
<protein>
    <submittedName>
        <fullName evidence="4">TetR family transcriptional regulator</fullName>
    </submittedName>
</protein>